<proteinExistence type="predicted"/>
<feature type="region of interest" description="Disordered" evidence="1">
    <location>
        <begin position="33"/>
        <end position="140"/>
    </location>
</feature>
<feature type="compositionally biased region" description="Polar residues" evidence="1">
    <location>
        <begin position="103"/>
        <end position="122"/>
    </location>
</feature>
<evidence type="ECO:0000256" key="1">
    <source>
        <dbReference type="SAM" id="MobiDB-lite"/>
    </source>
</evidence>
<evidence type="ECO:0000313" key="3">
    <source>
        <dbReference type="Proteomes" id="UP000026962"/>
    </source>
</evidence>
<accession>A0A0E0M5N8</accession>
<dbReference type="Proteomes" id="UP000026962">
    <property type="component" value="Chromosome 10"/>
</dbReference>
<reference evidence="2" key="2">
    <citation type="submission" date="2018-05" db="EMBL/GenBank/DDBJ databases">
        <title>OpunRS2 (Oryza punctata Reference Sequence Version 2).</title>
        <authorList>
            <person name="Zhang J."/>
            <person name="Kudrna D."/>
            <person name="Lee S."/>
            <person name="Talag J."/>
            <person name="Welchert J."/>
            <person name="Wing R.A."/>
        </authorList>
    </citation>
    <scope>NUCLEOTIDE SEQUENCE [LARGE SCALE GENOMIC DNA]</scope>
</reference>
<dbReference type="HOGENOM" id="CLU_1838380_0_0_1"/>
<organism evidence="2">
    <name type="scientific">Oryza punctata</name>
    <name type="common">Red rice</name>
    <dbReference type="NCBI Taxonomy" id="4537"/>
    <lineage>
        <taxon>Eukaryota</taxon>
        <taxon>Viridiplantae</taxon>
        <taxon>Streptophyta</taxon>
        <taxon>Embryophyta</taxon>
        <taxon>Tracheophyta</taxon>
        <taxon>Spermatophyta</taxon>
        <taxon>Magnoliopsida</taxon>
        <taxon>Liliopsida</taxon>
        <taxon>Poales</taxon>
        <taxon>Poaceae</taxon>
        <taxon>BOP clade</taxon>
        <taxon>Oryzoideae</taxon>
        <taxon>Oryzeae</taxon>
        <taxon>Oryzinae</taxon>
        <taxon>Oryza</taxon>
    </lineage>
</organism>
<feature type="compositionally biased region" description="Acidic residues" evidence="1">
    <location>
        <begin position="69"/>
        <end position="82"/>
    </location>
</feature>
<reference evidence="2" key="1">
    <citation type="submission" date="2015-04" db="UniProtKB">
        <authorList>
            <consortium name="EnsemblPlants"/>
        </authorList>
    </citation>
    <scope>IDENTIFICATION</scope>
</reference>
<name>A0A0E0M5N8_ORYPU</name>
<sequence>MIGDLIPKEYGILLVFQVDGRGIRLHTRELPLHADSTRETRKRAVAKGVSSSRTKIVRSSRTATPATNEEYEAEDSEEADAESEAKADDEAGDDVGDNELDTDTTVPTGGNRGESPSYTPSPGTMVLLKDGIATDASLHR</sequence>
<dbReference type="AlphaFoldDB" id="A0A0E0M5N8"/>
<evidence type="ECO:0000313" key="2">
    <source>
        <dbReference type="EnsemblPlants" id="OPUNC10G02550.1"/>
    </source>
</evidence>
<dbReference type="EnsemblPlants" id="OPUNC10G02550.1">
    <property type="protein sequence ID" value="OPUNC10G02550.1"/>
    <property type="gene ID" value="OPUNC10G02550"/>
</dbReference>
<feature type="compositionally biased region" description="Polar residues" evidence="1">
    <location>
        <begin position="49"/>
        <end position="67"/>
    </location>
</feature>
<protein>
    <submittedName>
        <fullName evidence="2">Uncharacterized protein</fullName>
    </submittedName>
</protein>
<keyword evidence="3" id="KW-1185">Reference proteome</keyword>
<dbReference type="Gramene" id="OPUNC10G02550.1">
    <property type="protein sequence ID" value="OPUNC10G02550.1"/>
    <property type="gene ID" value="OPUNC10G02550"/>
</dbReference>
<feature type="compositionally biased region" description="Acidic residues" evidence="1">
    <location>
        <begin position="90"/>
        <end position="102"/>
    </location>
</feature>